<dbReference type="GO" id="GO:0005525">
    <property type="term" value="F:GTP binding"/>
    <property type="evidence" value="ECO:0007669"/>
    <property type="project" value="UniProtKB-KW"/>
</dbReference>
<dbReference type="AlphaFoldDB" id="A0A218NZH9"/>
<keyword evidence="1" id="KW-0547">Nucleotide-binding</keyword>
<dbReference type="OrthoDB" id="85717at2157"/>
<dbReference type="Proteomes" id="UP000197156">
    <property type="component" value="Chromosome"/>
</dbReference>
<dbReference type="InterPro" id="IPR036525">
    <property type="entry name" value="Tubulin/FtsZ_GTPase_sf"/>
</dbReference>
<dbReference type="Gene3D" id="3.40.50.1440">
    <property type="entry name" value="Tubulin/FtsZ, GTPase domain"/>
    <property type="match status" value="1"/>
</dbReference>
<dbReference type="EMBL" id="CP014854">
    <property type="protein sequence ID" value="ASI98097.1"/>
    <property type="molecule type" value="Genomic_DNA"/>
</dbReference>
<accession>A0A218NZH9</accession>
<proteinExistence type="predicted"/>
<evidence type="ECO:0000256" key="2">
    <source>
        <dbReference type="ARBA" id="ARBA00023134"/>
    </source>
</evidence>
<sequence>MRSFAHLFVGIGNAGARIVNGITADGVVKVTVNPAYYLLPNSDRYEERLRRFFSRLPENTFLWLIFEDKEVNHELREIIIDSAPGDTIKLAYVLTPGKELAVGKKPPWAKDFETVFYDSLWDFLTDEKASLSAAFEEASRSIADMFSRLHYYLETQMLVNIDYADLFNMIRGGNVGILRTLRKVDFGWHWGIWDRGLVGILVGKDFPLKDAHGILKRFQDILAEKDIIWGVVMDENLTREVEILALLVKGW</sequence>
<evidence type="ECO:0000313" key="3">
    <source>
        <dbReference type="EMBL" id="ASI98097.1"/>
    </source>
</evidence>
<organism evidence="3 4">
    <name type="scientific">Thermococcus celer Vu 13 = JCM 8558</name>
    <dbReference type="NCBI Taxonomy" id="1293037"/>
    <lineage>
        <taxon>Archaea</taxon>
        <taxon>Methanobacteriati</taxon>
        <taxon>Methanobacteriota</taxon>
        <taxon>Thermococci</taxon>
        <taxon>Thermococcales</taxon>
        <taxon>Thermococcaceae</taxon>
        <taxon>Thermococcus</taxon>
    </lineage>
</organism>
<name>A0A218NZH9_THECE</name>
<keyword evidence="4" id="KW-1185">Reference proteome</keyword>
<gene>
    <name evidence="3" type="ORF">A3L02_00180</name>
</gene>
<reference evidence="3 4" key="1">
    <citation type="submission" date="2016-03" db="EMBL/GenBank/DDBJ databases">
        <title>Complete genome sequence of Thermococcus celer.</title>
        <authorList>
            <person name="Oger P.M."/>
        </authorList>
    </citation>
    <scope>NUCLEOTIDE SEQUENCE [LARGE SCALE GENOMIC DNA]</scope>
    <source>
        <strain evidence="3 4">Vu 13</strain>
    </source>
</reference>
<dbReference type="KEGG" id="tce:A3L02_00180"/>
<keyword evidence="2" id="KW-0342">GTP-binding</keyword>
<protein>
    <submittedName>
        <fullName evidence="3">Uncharacterized protein</fullName>
    </submittedName>
</protein>
<evidence type="ECO:0000256" key="1">
    <source>
        <dbReference type="ARBA" id="ARBA00022741"/>
    </source>
</evidence>
<dbReference type="InterPro" id="IPR008280">
    <property type="entry name" value="Tub_FtsZ_C"/>
</dbReference>
<dbReference type="SUPFAM" id="SSF55307">
    <property type="entry name" value="Tubulin C-terminal domain-like"/>
    <property type="match status" value="1"/>
</dbReference>
<evidence type="ECO:0000313" key="4">
    <source>
        <dbReference type="Proteomes" id="UP000197156"/>
    </source>
</evidence>
<dbReference type="GeneID" id="33323120"/>
<dbReference type="RefSeq" id="WP_088862075.1">
    <property type="nucleotide sequence ID" value="NZ_CP014854.1"/>
</dbReference>